<keyword evidence="1" id="KW-0472">Membrane</keyword>
<keyword evidence="1" id="KW-1133">Transmembrane helix</keyword>
<organism evidence="2 3">
    <name type="scientific">Allomesorhizobium camelthorni</name>
    <dbReference type="NCBI Taxonomy" id="475069"/>
    <lineage>
        <taxon>Bacteria</taxon>
        <taxon>Pseudomonadati</taxon>
        <taxon>Pseudomonadota</taxon>
        <taxon>Alphaproteobacteria</taxon>
        <taxon>Hyphomicrobiales</taxon>
        <taxon>Phyllobacteriaceae</taxon>
        <taxon>Allomesorhizobium</taxon>
    </lineage>
</organism>
<reference evidence="2 3" key="1">
    <citation type="submission" date="2020-02" db="EMBL/GenBank/DDBJ databases">
        <title>Genome sequence of strain CCNWXJ40-4.</title>
        <authorList>
            <person name="Gao J."/>
            <person name="Sun J."/>
        </authorList>
    </citation>
    <scope>NUCLEOTIDE SEQUENCE [LARGE SCALE GENOMIC DNA]</scope>
    <source>
        <strain evidence="2 3">CCNWXJ 40-4</strain>
    </source>
</reference>
<comment type="caution">
    <text evidence="2">The sequence shown here is derived from an EMBL/GenBank/DDBJ whole genome shotgun (WGS) entry which is preliminary data.</text>
</comment>
<dbReference type="RefSeq" id="WP_165034421.1">
    <property type="nucleotide sequence ID" value="NZ_JAAKZF010000188.1"/>
</dbReference>
<name>A0A6G4WMP8_9HYPH</name>
<sequence length="75" mass="8364">MGSSSELSEVTREFLNDLSREDTATLKTGLPLIRNIVSFGKVTKWLAITTLGLLVGFVLLWESVLKIVAWFRPPT</sequence>
<keyword evidence="3" id="KW-1185">Reference proteome</keyword>
<evidence type="ECO:0000256" key="1">
    <source>
        <dbReference type="SAM" id="Phobius"/>
    </source>
</evidence>
<keyword evidence="1" id="KW-0812">Transmembrane</keyword>
<proteinExistence type="predicted"/>
<feature type="transmembrane region" description="Helical" evidence="1">
    <location>
        <begin position="45"/>
        <end position="71"/>
    </location>
</feature>
<dbReference type="AlphaFoldDB" id="A0A6G4WMP8"/>
<protein>
    <submittedName>
        <fullName evidence="2">Uncharacterized protein</fullName>
    </submittedName>
</protein>
<gene>
    <name evidence="2" type="ORF">G6N73_34885</name>
</gene>
<accession>A0A6G4WMP8</accession>
<dbReference type="EMBL" id="JAAKZF010000188">
    <property type="protein sequence ID" value="NGO56095.1"/>
    <property type="molecule type" value="Genomic_DNA"/>
</dbReference>
<dbReference type="Proteomes" id="UP001642900">
    <property type="component" value="Unassembled WGS sequence"/>
</dbReference>
<evidence type="ECO:0000313" key="3">
    <source>
        <dbReference type="Proteomes" id="UP001642900"/>
    </source>
</evidence>
<evidence type="ECO:0000313" key="2">
    <source>
        <dbReference type="EMBL" id="NGO56095.1"/>
    </source>
</evidence>